<keyword evidence="3" id="KW-1003">Cell membrane</keyword>
<dbReference type="PROSITE" id="PS50850">
    <property type="entry name" value="MFS"/>
    <property type="match status" value="1"/>
</dbReference>
<sequence length="484" mass="49314">MMPITAQQETRAAGTARRGPSLHWIQASLSLSMLMPSLDTSIANAGLPALAQAFGASFQAVQWIVLAYLLAITTLIVSAGRFGDLLGRRRFLLAGISLFTVASVLCGAAPTLWFLLAARAAQGLGAAIMLALTLASVGETIPKEKTGSTMGLLGTMSAIGTTLGPSLGGLFIAGPGWRWIFLINLPLGLVNLYLAQRYLPAGHPCTVCSVEDRQEAKARWSAFDAKGTFLLALTLAAYALSMTLGHGHFGILNMALLAAAAAGTALFVQVEARAASPLIQLGLFRNPKLSAGLAMSALVSTVLMATLVVGPFYLARALGLNAALVGLVLSVGPLVAAVAGVPAGRIVDRLGAQRMTLAGLIGIAAGCVVLGLLPATLGIAGYLAPIVCITASYALFQAANNTAVITGIQPDQRGLISGLLSLSRNLGLITGASAMGAIFALASSTASITTASPAAIAAGMRTTFGVAALLIVAAIAIGTHRRPR</sequence>
<comment type="subcellular location">
    <subcellularLocation>
        <location evidence="1">Cell membrane</location>
        <topology evidence="1">Multi-pass membrane protein</topology>
    </subcellularLocation>
</comment>
<keyword evidence="2" id="KW-0813">Transport</keyword>
<evidence type="ECO:0000256" key="6">
    <source>
        <dbReference type="ARBA" id="ARBA00023136"/>
    </source>
</evidence>
<dbReference type="PRINTS" id="PR01036">
    <property type="entry name" value="TCRTETB"/>
</dbReference>
<dbReference type="InterPro" id="IPR011701">
    <property type="entry name" value="MFS"/>
</dbReference>
<protein>
    <submittedName>
        <fullName evidence="9">MFS transporter</fullName>
    </submittedName>
</protein>
<dbReference type="InterPro" id="IPR020846">
    <property type="entry name" value="MFS_dom"/>
</dbReference>
<feature type="transmembrane region" description="Helical" evidence="7">
    <location>
        <begin position="91"/>
        <end position="114"/>
    </location>
</feature>
<dbReference type="GO" id="GO:0022857">
    <property type="term" value="F:transmembrane transporter activity"/>
    <property type="evidence" value="ECO:0007669"/>
    <property type="project" value="InterPro"/>
</dbReference>
<dbReference type="KEGG" id="pfer:IRI77_28945"/>
<feature type="transmembrane region" description="Helical" evidence="7">
    <location>
        <begin position="355"/>
        <end position="373"/>
    </location>
</feature>
<feature type="transmembrane region" description="Helical" evidence="7">
    <location>
        <begin position="426"/>
        <end position="448"/>
    </location>
</feature>
<dbReference type="Proteomes" id="UP000593892">
    <property type="component" value="Chromosome"/>
</dbReference>
<evidence type="ECO:0000256" key="4">
    <source>
        <dbReference type="ARBA" id="ARBA00022692"/>
    </source>
</evidence>
<organism evidence="9 10">
    <name type="scientific">Paludibaculum fermentans</name>
    <dbReference type="NCBI Taxonomy" id="1473598"/>
    <lineage>
        <taxon>Bacteria</taxon>
        <taxon>Pseudomonadati</taxon>
        <taxon>Acidobacteriota</taxon>
        <taxon>Terriglobia</taxon>
        <taxon>Bryobacterales</taxon>
        <taxon>Bryobacteraceae</taxon>
        <taxon>Paludibaculum</taxon>
    </lineage>
</organism>
<dbReference type="CDD" id="cd17321">
    <property type="entry name" value="MFS_MMR_MDR_like"/>
    <property type="match status" value="1"/>
</dbReference>
<dbReference type="PANTHER" id="PTHR42718">
    <property type="entry name" value="MAJOR FACILITATOR SUPERFAMILY MULTIDRUG TRANSPORTER MFSC"/>
    <property type="match status" value="1"/>
</dbReference>
<evidence type="ECO:0000256" key="5">
    <source>
        <dbReference type="ARBA" id="ARBA00022989"/>
    </source>
</evidence>
<feature type="transmembrane region" description="Helical" evidence="7">
    <location>
        <begin position="120"/>
        <end position="138"/>
    </location>
</feature>
<dbReference type="RefSeq" id="WP_194448447.1">
    <property type="nucleotide sequence ID" value="NZ_CP063849.1"/>
</dbReference>
<evidence type="ECO:0000256" key="7">
    <source>
        <dbReference type="SAM" id="Phobius"/>
    </source>
</evidence>
<dbReference type="AlphaFoldDB" id="A0A7S7NNB2"/>
<feature type="transmembrane region" description="Helical" evidence="7">
    <location>
        <begin position="379"/>
        <end position="396"/>
    </location>
</feature>
<keyword evidence="5 7" id="KW-1133">Transmembrane helix</keyword>
<keyword evidence="4 7" id="KW-0812">Transmembrane</keyword>
<evidence type="ECO:0000256" key="1">
    <source>
        <dbReference type="ARBA" id="ARBA00004651"/>
    </source>
</evidence>
<feature type="transmembrane region" description="Helical" evidence="7">
    <location>
        <begin position="150"/>
        <end position="171"/>
    </location>
</feature>
<accession>A0A7S7NNB2</accession>
<dbReference type="Pfam" id="PF07690">
    <property type="entry name" value="MFS_1"/>
    <property type="match status" value="1"/>
</dbReference>
<dbReference type="InterPro" id="IPR036259">
    <property type="entry name" value="MFS_trans_sf"/>
</dbReference>
<feature type="transmembrane region" description="Helical" evidence="7">
    <location>
        <begin position="60"/>
        <end position="79"/>
    </location>
</feature>
<dbReference type="SUPFAM" id="SSF103473">
    <property type="entry name" value="MFS general substrate transporter"/>
    <property type="match status" value="1"/>
</dbReference>
<dbReference type="EMBL" id="CP063849">
    <property type="protein sequence ID" value="QOY86778.1"/>
    <property type="molecule type" value="Genomic_DNA"/>
</dbReference>
<evidence type="ECO:0000313" key="9">
    <source>
        <dbReference type="EMBL" id="QOY86778.1"/>
    </source>
</evidence>
<dbReference type="GO" id="GO:0005886">
    <property type="term" value="C:plasma membrane"/>
    <property type="evidence" value="ECO:0007669"/>
    <property type="project" value="UniProtKB-SubCell"/>
</dbReference>
<feature type="domain" description="Major facilitator superfamily (MFS) profile" evidence="8">
    <location>
        <begin position="25"/>
        <end position="484"/>
    </location>
</feature>
<evidence type="ECO:0000256" key="3">
    <source>
        <dbReference type="ARBA" id="ARBA00022475"/>
    </source>
</evidence>
<feature type="transmembrane region" description="Helical" evidence="7">
    <location>
        <begin position="251"/>
        <end position="270"/>
    </location>
</feature>
<dbReference type="Gene3D" id="1.20.1720.10">
    <property type="entry name" value="Multidrug resistance protein D"/>
    <property type="match status" value="1"/>
</dbReference>
<feature type="transmembrane region" description="Helical" evidence="7">
    <location>
        <begin position="291"/>
        <end position="314"/>
    </location>
</feature>
<dbReference type="PANTHER" id="PTHR42718:SF46">
    <property type="entry name" value="BLR6921 PROTEIN"/>
    <property type="match status" value="1"/>
</dbReference>
<gene>
    <name evidence="9" type="ORF">IRI77_28945</name>
</gene>
<feature type="transmembrane region" description="Helical" evidence="7">
    <location>
        <begin position="177"/>
        <end position="194"/>
    </location>
</feature>
<evidence type="ECO:0000256" key="2">
    <source>
        <dbReference type="ARBA" id="ARBA00022448"/>
    </source>
</evidence>
<evidence type="ECO:0000313" key="10">
    <source>
        <dbReference type="Proteomes" id="UP000593892"/>
    </source>
</evidence>
<keyword evidence="6 7" id="KW-0472">Membrane</keyword>
<keyword evidence="10" id="KW-1185">Reference proteome</keyword>
<dbReference type="Gene3D" id="1.20.1250.20">
    <property type="entry name" value="MFS general substrate transporter like domains"/>
    <property type="match status" value="1"/>
</dbReference>
<proteinExistence type="predicted"/>
<feature type="transmembrane region" description="Helical" evidence="7">
    <location>
        <begin position="454"/>
        <end position="477"/>
    </location>
</feature>
<reference evidence="9 10" key="1">
    <citation type="submission" date="2020-10" db="EMBL/GenBank/DDBJ databases">
        <title>Complete genome sequence of Paludibaculum fermentans P105T, a facultatively anaerobic acidobacterium capable of dissimilatory Fe(III) reduction.</title>
        <authorList>
            <person name="Dedysh S.N."/>
            <person name="Beletsky A.V."/>
            <person name="Kulichevskaya I.S."/>
            <person name="Mardanov A.V."/>
            <person name="Ravin N.V."/>
        </authorList>
    </citation>
    <scope>NUCLEOTIDE SEQUENCE [LARGE SCALE GENOMIC DNA]</scope>
    <source>
        <strain evidence="9 10">P105</strain>
    </source>
</reference>
<feature type="transmembrane region" description="Helical" evidence="7">
    <location>
        <begin position="320"/>
        <end position="343"/>
    </location>
</feature>
<feature type="transmembrane region" description="Helical" evidence="7">
    <location>
        <begin position="227"/>
        <end position="245"/>
    </location>
</feature>
<name>A0A7S7NNB2_PALFE</name>
<evidence type="ECO:0000259" key="8">
    <source>
        <dbReference type="PROSITE" id="PS50850"/>
    </source>
</evidence>